<feature type="domain" description="N-acetyltransferase" evidence="1">
    <location>
        <begin position="4"/>
        <end position="188"/>
    </location>
</feature>
<dbReference type="PATRIC" id="fig|1309411.5.peg.882"/>
<accession>A0A0F7JM13</accession>
<gene>
    <name evidence="2" type="ORF">SY84_04265</name>
</gene>
<dbReference type="Pfam" id="PF00583">
    <property type="entry name" value="Acetyltransf_1"/>
    <property type="match status" value="1"/>
</dbReference>
<dbReference type="RefSeq" id="WP_046842969.1">
    <property type="nucleotide sequence ID" value="NZ_CP011389.1"/>
</dbReference>
<dbReference type="KEGG" id="dch:SY84_04265"/>
<proteinExistence type="predicted"/>
<dbReference type="SUPFAM" id="SSF55729">
    <property type="entry name" value="Acyl-CoA N-acyltransferases (Nat)"/>
    <property type="match status" value="1"/>
</dbReference>
<reference evidence="2 3" key="1">
    <citation type="submission" date="2015-01" db="EMBL/GenBank/DDBJ databases">
        <title>Deinococcus soli/N5/whole genome sequencing.</title>
        <authorList>
            <person name="Kim M.K."/>
            <person name="Srinivasan S."/>
            <person name="Lee J.-J."/>
        </authorList>
    </citation>
    <scope>NUCLEOTIDE SEQUENCE [LARGE SCALE GENOMIC DNA]</scope>
    <source>
        <strain evidence="2 3">N5</strain>
    </source>
</reference>
<protein>
    <recommendedName>
        <fullName evidence="1">N-acetyltransferase domain-containing protein</fullName>
    </recommendedName>
</protein>
<dbReference type="Proteomes" id="UP000034024">
    <property type="component" value="Chromosome"/>
</dbReference>
<evidence type="ECO:0000313" key="2">
    <source>
        <dbReference type="EMBL" id="AKH16394.1"/>
    </source>
</evidence>
<dbReference type="OrthoDB" id="5319888at2"/>
<keyword evidence="3" id="KW-1185">Reference proteome</keyword>
<dbReference type="PROSITE" id="PS51186">
    <property type="entry name" value="GNAT"/>
    <property type="match status" value="1"/>
</dbReference>
<dbReference type="EMBL" id="CP011389">
    <property type="protein sequence ID" value="AKH16394.1"/>
    <property type="molecule type" value="Genomic_DNA"/>
</dbReference>
<evidence type="ECO:0000259" key="1">
    <source>
        <dbReference type="PROSITE" id="PS51186"/>
    </source>
</evidence>
<name>A0A0F7JM13_9DEIO</name>
<dbReference type="GO" id="GO:0016747">
    <property type="term" value="F:acyltransferase activity, transferring groups other than amino-acyl groups"/>
    <property type="evidence" value="ECO:0007669"/>
    <property type="project" value="InterPro"/>
</dbReference>
<dbReference type="AlphaFoldDB" id="A0A0F7JM13"/>
<sequence length="188" mass="20078">MTDVLIRPAHAFDAAFCVPLIQATIGRIGHALAGTTDDVAAARTMLGFYPLRGNRLSFEHQLIAQAPSGEPLGVILAYPGDHAEALDDPFRERLRALGLPGHVESEGTSGELYVDTLAVTETARGRGIGGRLLDAAATRAAALGLDRVGLLVEDGNPAARLYVRQNFRPAGRRHLAGGVYRYLVRDLT</sequence>
<dbReference type="InterPro" id="IPR000182">
    <property type="entry name" value="GNAT_dom"/>
</dbReference>
<organism evidence="2 3">
    <name type="scientific">Deinococcus soli</name>
    <name type="common">ex Cha et al. 2016</name>
    <dbReference type="NCBI Taxonomy" id="1309411"/>
    <lineage>
        <taxon>Bacteria</taxon>
        <taxon>Thermotogati</taxon>
        <taxon>Deinococcota</taxon>
        <taxon>Deinococci</taxon>
        <taxon>Deinococcales</taxon>
        <taxon>Deinococcaceae</taxon>
        <taxon>Deinococcus</taxon>
    </lineage>
</organism>
<dbReference type="Gene3D" id="3.40.630.30">
    <property type="match status" value="1"/>
</dbReference>
<dbReference type="InterPro" id="IPR016181">
    <property type="entry name" value="Acyl_CoA_acyltransferase"/>
</dbReference>
<evidence type="ECO:0000313" key="3">
    <source>
        <dbReference type="Proteomes" id="UP000034024"/>
    </source>
</evidence>